<reference evidence="1" key="1">
    <citation type="submission" date="2021-06" db="EMBL/GenBank/DDBJ databases">
        <authorList>
            <person name="Kallberg Y."/>
            <person name="Tangrot J."/>
            <person name="Rosling A."/>
        </authorList>
    </citation>
    <scope>NUCLEOTIDE SEQUENCE</scope>
    <source>
        <strain evidence="1">MA461A</strain>
    </source>
</reference>
<accession>A0ACA9P299</accession>
<keyword evidence="2" id="KW-1185">Reference proteome</keyword>
<sequence>MIQETNDEPQLCLLNIINTRWLSISNMVHNLHQILNSIKDALNYDFITTESKQDKEKAKKLIDCLNLDFVLTTKFLADL</sequence>
<name>A0ACA9P299_9GLOM</name>
<comment type="caution">
    <text evidence="1">The sequence shown here is derived from an EMBL/GenBank/DDBJ whole genome shotgun (WGS) entry which is preliminary data.</text>
</comment>
<dbReference type="EMBL" id="CAJVQC010017038">
    <property type="protein sequence ID" value="CAG8681751.1"/>
    <property type="molecule type" value="Genomic_DNA"/>
</dbReference>
<proteinExistence type="predicted"/>
<evidence type="ECO:0000313" key="2">
    <source>
        <dbReference type="Proteomes" id="UP000789920"/>
    </source>
</evidence>
<gene>
    <name evidence="1" type="ORF">RPERSI_LOCUS9147</name>
</gene>
<organism evidence="1 2">
    <name type="scientific">Racocetra persica</name>
    <dbReference type="NCBI Taxonomy" id="160502"/>
    <lineage>
        <taxon>Eukaryota</taxon>
        <taxon>Fungi</taxon>
        <taxon>Fungi incertae sedis</taxon>
        <taxon>Mucoromycota</taxon>
        <taxon>Glomeromycotina</taxon>
        <taxon>Glomeromycetes</taxon>
        <taxon>Diversisporales</taxon>
        <taxon>Gigasporaceae</taxon>
        <taxon>Racocetra</taxon>
    </lineage>
</organism>
<feature type="non-terminal residue" evidence="1">
    <location>
        <position position="79"/>
    </location>
</feature>
<protein>
    <submittedName>
        <fullName evidence="1">31136_t:CDS:1</fullName>
    </submittedName>
</protein>
<evidence type="ECO:0000313" key="1">
    <source>
        <dbReference type="EMBL" id="CAG8681751.1"/>
    </source>
</evidence>
<dbReference type="Proteomes" id="UP000789920">
    <property type="component" value="Unassembled WGS sequence"/>
</dbReference>